<evidence type="ECO:0000256" key="2">
    <source>
        <dbReference type="ARBA" id="ARBA00004651"/>
    </source>
</evidence>
<dbReference type="PROSITE" id="PS50109">
    <property type="entry name" value="HIS_KIN"/>
    <property type="match status" value="1"/>
</dbReference>
<organism evidence="18 19">
    <name type="scientific">Cohnella boryungensis</name>
    <dbReference type="NCBI Taxonomy" id="768479"/>
    <lineage>
        <taxon>Bacteria</taxon>
        <taxon>Bacillati</taxon>
        <taxon>Bacillota</taxon>
        <taxon>Bacilli</taxon>
        <taxon>Bacillales</taxon>
        <taxon>Paenibacillaceae</taxon>
        <taxon>Cohnella</taxon>
    </lineage>
</organism>
<dbReference type="PANTHER" id="PTHR45528:SF1">
    <property type="entry name" value="SENSOR HISTIDINE KINASE CPXA"/>
    <property type="match status" value="1"/>
</dbReference>
<dbReference type="InterPro" id="IPR005467">
    <property type="entry name" value="His_kinase_dom"/>
</dbReference>
<dbReference type="Gene3D" id="3.30.565.10">
    <property type="entry name" value="Histidine kinase-like ATPase, C-terminal domain"/>
    <property type="match status" value="1"/>
</dbReference>
<evidence type="ECO:0000256" key="15">
    <source>
        <dbReference type="SAM" id="Phobius"/>
    </source>
</evidence>
<keyword evidence="5" id="KW-0597">Phosphoprotein</keyword>
<keyword evidence="12" id="KW-0902">Two-component regulatory system</keyword>
<evidence type="ECO:0000256" key="7">
    <source>
        <dbReference type="ARBA" id="ARBA00022692"/>
    </source>
</evidence>
<dbReference type="Pfam" id="PF02518">
    <property type="entry name" value="HATPase_c"/>
    <property type="match status" value="1"/>
</dbReference>
<dbReference type="SMART" id="SM00388">
    <property type="entry name" value="HisKA"/>
    <property type="match status" value="1"/>
</dbReference>
<protein>
    <recommendedName>
        <fullName evidence="3">histidine kinase</fullName>
        <ecNumber evidence="3">2.7.13.3</ecNumber>
    </recommendedName>
</protein>
<dbReference type="EMBL" id="JBHSED010000040">
    <property type="protein sequence ID" value="MFC4305919.1"/>
    <property type="molecule type" value="Genomic_DNA"/>
</dbReference>
<keyword evidence="13 15" id="KW-0472">Membrane</keyword>
<evidence type="ECO:0000256" key="12">
    <source>
        <dbReference type="ARBA" id="ARBA00023012"/>
    </source>
</evidence>
<feature type="transmembrane region" description="Helical" evidence="15">
    <location>
        <begin position="12"/>
        <end position="32"/>
    </location>
</feature>
<dbReference type="SMART" id="SM00387">
    <property type="entry name" value="HATPase_c"/>
    <property type="match status" value="1"/>
</dbReference>
<dbReference type="InterPro" id="IPR050398">
    <property type="entry name" value="HssS/ArlS-like"/>
</dbReference>
<dbReference type="SMART" id="SM00304">
    <property type="entry name" value="HAMP"/>
    <property type="match status" value="1"/>
</dbReference>
<dbReference type="Pfam" id="PF00512">
    <property type="entry name" value="HisKA"/>
    <property type="match status" value="1"/>
</dbReference>
<dbReference type="CDD" id="cd00075">
    <property type="entry name" value="HATPase"/>
    <property type="match status" value="1"/>
</dbReference>
<keyword evidence="8" id="KW-0547">Nucleotide-binding</keyword>
<evidence type="ECO:0000313" key="18">
    <source>
        <dbReference type="EMBL" id="MFC4305919.1"/>
    </source>
</evidence>
<keyword evidence="14" id="KW-0175">Coiled coil</keyword>
<accession>A0ABV8SHK8</accession>
<dbReference type="PANTHER" id="PTHR45528">
    <property type="entry name" value="SENSOR HISTIDINE KINASE CPXA"/>
    <property type="match status" value="1"/>
</dbReference>
<evidence type="ECO:0000256" key="3">
    <source>
        <dbReference type="ARBA" id="ARBA00012438"/>
    </source>
</evidence>
<keyword evidence="6" id="KW-0808">Transferase</keyword>
<dbReference type="InterPro" id="IPR004358">
    <property type="entry name" value="Sig_transdc_His_kin-like_C"/>
</dbReference>
<dbReference type="GO" id="GO:0005524">
    <property type="term" value="F:ATP binding"/>
    <property type="evidence" value="ECO:0007669"/>
    <property type="project" value="UniProtKB-KW"/>
</dbReference>
<evidence type="ECO:0000256" key="6">
    <source>
        <dbReference type="ARBA" id="ARBA00022679"/>
    </source>
</evidence>
<dbReference type="Gene3D" id="1.10.287.130">
    <property type="match status" value="1"/>
</dbReference>
<feature type="domain" description="Histidine kinase" evidence="16">
    <location>
        <begin position="198"/>
        <end position="413"/>
    </location>
</feature>
<evidence type="ECO:0000256" key="11">
    <source>
        <dbReference type="ARBA" id="ARBA00022989"/>
    </source>
</evidence>
<dbReference type="InterPro" id="IPR003661">
    <property type="entry name" value="HisK_dim/P_dom"/>
</dbReference>
<evidence type="ECO:0000256" key="4">
    <source>
        <dbReference type="ARBA" id="ARBA00022475"/>
    </source>
</evidence>
<evidence type="ECO:0000256" key="1">
    <source>
        <dbReference type="ARBA" id="ARBA00000085"/>
    </source>
</evidence>
<dbReference type="EC" id="2.7.13.3" evidence="3"/>
<dbReference type="CDD" id="cd00082">
    <property type="entry name" value="HisKA"/>
    <property type="match status" value="1"/>
</dbReference>
<reference evidence="19" key="1">
    <citation type="journal article" date="2019" name="Int. J. Syst. Evol. Microbiol.">
        <title>The Global Catalogue of Microorganisms (GCM) 10K type strain sequencing project: providing services to taxonomists for standard genome sequencing and annotation.</title>
        <authorList>
            <consortium name="The Broad Institute Genomics Platform"/>
            <consortium name="The Broad Institute Genome Sequencing Center for Infectious Disease"/>
            <person name="Wu L."/>
            <person name="Ma J."/>
        </authorList>
    </citation>
    <scope>NUCLEOTIDE SEQUENCE [LARGE SCALE GENOMIC DNA]</scope>
    <source>
        <strain evidence="19">CGMCC 4.1641</strain>
    </source>
</reference>
<keyword evidence="4" id="KW-1003">Cell membrane</keyword>
<dbReference type="SUPFAM" id="SSF55874">
    <property type="entry name" value="ATPase domain of HSP90 chaperone/DNA topoisomerase II/histidine kinase"/>
    <property type="match status" value="1"/>
</dbReference>
<evidence type="ECO:0000256" key="5">
    <source>
        <dbReference type="ARBA" id="ARBA00022553"/>
    </source>
</evidence>
<feature type="transmembrane region" description="Helical" evidence="15">
    <location>
        <begin position="107"/>
        <end position="128"/>
    </location>
</feature>
<feature type="domain" description="HAMP" evidence="17">
    <location>
        <begin position="131"/>
        <end position="183"/>
    </location>
</feature>
<evidence type="ECO:0000256" key="14">
    <source>
        <dbReference type="SAM" id="Coils"/>
    </source>
</evidence>
<dbReference type="PROSITE" id="PS50885">
    <property type="entry name" value="HAMP"/>
    <property type="match status" value="1"/>
</dbReference>
<evidence type="ECO:0000256" key="9">
    <source>
        <dbReference type="ARBA" id="ARBA00022777"/>
    </source>
</evidence>
<evidence type="ECO:0000313" key="19">
    <source>
        <dbReference type="Proteomes" id="UP001595755"/>
    </source>
</evidence>
<evidence type="ECO:0000259" key="16">
    <source>
        <dbReference type="PROSITE" id="PS50109"/>
    </source>
</evidence>
<evidence type="ECO:0000259" key="17">
    <source>
        <dbReference type="PROSITE" id="PS50885"/>
    </source>
</evidence>
<evidence type="ECO:0000256" key="8">
    <source>
        <dbReference type="ARBA" id="ARBA00022741"/>
    </source>
</evidence>
<dbReference type="InterPro" id="IPR036890">
    <property type="entry name" value="HATPase_C_sf"/>
</dbReference>
<keyword evidence="11 15" id="KW-1133">Transmembrane helix</keyword>
<name>A0ABV8SHK8_9BACL</name>
<keyword evidence="19" id="KW-1185">Reference proteome</keyword>
<feature type="coiled-coil region" evidence="14">
    <location>
        <begin position="175"/>
        <end position="202"/>
    </location>
</feature>
<dbReference type="RefSeq" id="WP_204601478.1">
    <property type="nucleotide sequence ID" value="NZ_JBHSED010000040.1"/>
</dbReference>
<comment type="caution">
    <text evidence="18">The sequence shown here is derived from an EMBL/GenBank/DDBJ whole genome shotgun (WGS) entry which is preliminary data.</text>
</comment>
<dbReference type="InterPro" id="IPR003660">
    <property type="entry name" value="HAMP_dom"/>
</dbReference>
<dbReference type="Proteomes" id="UP001595755">
    <property type="component" value="Unassembled WGS sequence"/>
</dbReference>
<evidence type="ECO:0000256" key="13">
    <source>
        <dbReference type="ARBA" id="ARBA00023136"/>
    </source>
</evidence>
<keyword evidence="10 18" id="KW-0067">ATP-binding</keyword>
<comment type="catalytic activity">
    <reaction evidence="1">
        <text>ATP + protein L-histidine = ADP + protein N-phospho-L-histidine.</text>
        <dbReference type="EC" id="2.7.13.3"/>
    </reaction>
</comment>
<gene>
    <name evidence="18" type="ORF">ACFO1S_21025</name>
</gene>
<evidence type="ECO:0000256" key="10">
    <source>
        <dbReference type="ARBA" id="ARBA00022840"/>
    </source>
</evidence>
<keyword evidence="9" id="KW-0418">Kinase</keyword>
<sequence length="414" mass="47016">MIEVIRNPEWKSIAVKMLAFQLILSIFMFLYMNHQVGSINKTIIDQNAALIGYMLKQQPQAENEIVRYITQGAQETDVAEGKRILAQYGYKEGMSAEDQPALAGMALPMQTGSLILLFAIPLLLLLLWEYRKLFSKIRIISFAAEQVVERQYHNPLPESDEGDFGYLGRSFNAMADRLSNSLEQLKQEKTFLRNLLSDISHQLKTPLASLIVFNENLLNDPAMKEDMKVAFLERSRQQLDRMEWLIVSLLKLARVEAGSILYRKEEIQLREIVDNAVHSLRLLTEQGAQRIVVRGGEDMLVQADEEWLTEAFLNLIKNALEHTPKEGEIRIDLEENSLFYTVSIRDRGEGISPEDLPHIFKRFYRGRDTAKPHSIGIGLSLSKSIIEGQGGMITVASRRGEGTEFGISFSKGNK</sequence>
<dbReference type="Gene3D" id="6.10.340.10">
    <property type="match status" value="1"/>
</dbReference>
<comment type="subcellular location">
    <subcellularLocation>
        <location evidence="2">Cell membrane</location>
        <topology evidence="2">Multi-pass membrane protein</topology>
    </subcellularLocation>
</comment>
<dbReference type="InterPro" id="IPR003594">
    <property type="entry name" value="HATPase_dom"/>
</dbReference>
<proteinExistence type="predicted"/>
<dbReference type="SUPFAM" id="SSF47384">
    <property type="entry name" value="Homodimeric domain of signal transducing histidine kinase"/>
    <property type="match status" value="1"/>
</dbReference>
<dbReference type="InterPro" id="IPR036097">
    <property type="entry name" value="HisK_dim/P_sf"/>
</dbReference>
<dbReference type="CDD" id="cd06225">
    <property type="entry name" value="HAMP"/>
    <property type="match status" value="1"/>
</dbReference>
<keyword evidence="7 15" id="KW-0812">Transmembrane</keyword>
<dbReference type="PRINTS" id="PR00344">
    <property type="entry name" value="BCTRLSENSOR"/>
</dbReference>